<gene>
    <name evidence="2" type="ORF">V1264_000412</name>
</gene>
<proteinExistence type="predicted"/>
<feature type="signal peptide" evidence="1">
    <location>
        <begin position="1"/>
        <end position="21"/>
    </location>
</feature>
<evidence type="ECO:0000313" key="3">
    <source>
        <dbReference type="Proteomes" id="UP001374579"/>
    </source>
</evidence>
<keyword evidence="1" id="KW-0732">Signal</keyword>
<feature type="chain" id="PRO_5042938922" evidence="1">
    <location>
        <begin position="22"/>
        <end position="71"/>
    </location>
</feature>
<dbReference type="Proteomes" id="UP001374579">
    <property type="component" value="Unassembled WGS sequence"/>
</dbReference>
<organism evidence="2 3">
    <name type="scientific">Littorina saxatilis</name>
    <dbReference type="NCBI Taxonomy" id="31220"/>
    <lineage>
        <taxon>Eukaryota</taxon>
        <taxon>Metazoa</taxon>
        <taxon>Spiralia</taxon>
        <taxon>Lophotrochozoa</taxon>
        <taxon>Mollusca</taxon>
        <taxon>Gastropoda</taxon>
        <taxon>Caenogastropoda</taxon>
        <taxon>Littorinimorpha</taxon>
        <taxon>Littorinoidea</taxon>
        <taxon>Littorinidae</taxon>
        <taxon>Littorina</taxon>
    </lineage>
</organism>
<accession>A0AAN9BYT1</accession>
<evidence type="ECO:0000313" key="2">
    <source>
        <dbReference type="EMBL" id="KAK7114337.1"/>
    </source>
</evidence>
<keyword evidence="3" id="KW-1185">Reference proteome</keyword>
<evidence type="ECO:0000256" key="1">
    <source>
        <dbReference type="SAM" id="SignalP"/>
    </source>
</evidence>
<protein>
    <submittedName>
        <fullName evidence="2">Uncharacterized protein</fullName>
    </submittedName>
</protein>
<dbReference type="AlphaFoldDB" id="A0AAN9BYT1"/>
<comment type="caution">
    <text evidence="2">The sequence shown here is derived from an EMBL/GenBank/DDBJ whole genome shotgun (WGS) entry which is preliminary data.</text>
</comment>
<reference evidence="2 3" key="1">
    <citation type="submission" date="2024-02" db="EMBL/GenBank/DDBJ databases">
        <title>Chromosome-scale genome assembly of the rough periwinkle Littorina saxatilis.</title>
        <authorList>
            <person name="De Jode A."/>
            <person name="Faria R."/>
            <person name="Formenti G."/>
            <person name="Sims Y."/>
            <person name="Smith T.P."/>
            <person name="Tracey A."/>
            <person name="Wood J.M.D."/>
            <person name="Zagrodzka Z.B."/>
            <person name="Johannesson K."/>
            <person name="Butlin R.K."/>
            <person name="Leder E.H."/>
        </authorList>
    </citation>
    <scope>NUCLEOTIDE SEQUENCE [LARGE SCALE GENOMIC DNA]</scope>
    <source>
        <strain evidence="2">Snail1</strain>
        <tissue evidence="2">Muscle</tissue>
    </source>
</reference>
<dbReference type="EMBL" id="JBAMIC010000001">
    <property type="protein sequence ID" value="KAK7114337.1"/>
    <property type="molecule type" value="Genomic_DNA"/>
</dbReference>
<sequence>MKTPLAVILTACLLLVINTVSQRGRTEGLNPKDAREHLARRQCYKGTRVNVWRTGWFFGKTLISREKCRGW</sequence>
<name>A0AAN9BYT1_9CAEN</name>